<dbReference type="AlphaFoldDB" id="A0A9Q2CZ29"/>
<sequence length="133" mass="15693">MKWGFFVTKQYRAGQFVKVKVTNVRPYGAFVKTVDGVDGLIHISQVMDDFVQNIHHYLSKGQIVKCKIISVNDRDGKLNLTLKENEYFKRKSKKKKERSILDIIEETEEYGFESLRERLPIWIKEAKVQMYDC</sequence>
<dbReference type="Gene3D" id="2.40.50.140">
    <property type="entry name" value="Nucleic acid-binding proteins"/>
    <property type="match status" value="1"/>
</dbReference>
<dbReference type="Proteomes" id="UP000579136">
    <property type="component" value="Unassembled WGS sequence"/>
</dbReference>
<dbReference type="EMBL" id="JACHHF010000003">
    <property type="protein sequence ID" value="MBB5175818.1"/>
    <property type="molecule type" value="Genomic_DNA"/>
</dbReference>
<dbReference type="PANTHER" id="PTHR10724">
    <property type="entry name" value="30S RIBOSOMAL PROTEIN S1"/>
    <property type="match status" value="1"/>
</dbReference>
<gene>
    <name evidence="3" type="ORF">HNQ45_000693</name>
</gene>
<dbReference type="FunFam" id="2.40.50.140:FF:000103">
    <property type="entry name" value="protein RRP5 homolog"/>
    <property type="match status" value="1"/>
</dbReference>
<dbReference type="GO" id="GO:0006412">
    <property type="term" value="P:translation"/>
    <property type="evidence" value="ECO:0007669"/>
    <property type="project" value="TreeGrafter"/>
</dbReference>
<dbReference type="GO" id="GO:0003729">
    <property type="term" value="F:mRNA binding"/>
    <property type="evidence" value="ECO:0007669"/>
    <property type="project" value="TreeGrafter"/>
</dbReference>
<evidence type="ECO:0000259" key="2">
    <source>
        <dbReference type="PROSITE" id="PS50126"/>
    </source>
</evidence>
<evidence type="ECO:0000256" key="1">
    <source>
        <dbReference type="ARBA" id="ARBA00025604"/>
    </source>
</evidence>
<dbReference type="PROSITE" id="PS50126">
    <property type="entry name" value="S1"/>
    <property type="match status" value="1"/>
</dbReference>
<comment type="function">
    <text evidence="1">Binds mRNA; thus facilitating recognition of the initiation point. It is needed to translate mRNA with a short Shine-Dalgarno (SD) purine-rich sequence.</text>
</comment>
<dbReference type="SMART" id="SM00316">
    <property type="entry name" value="S1"/>
    <property type="match status" value="1"/>
</dbReference>
<dbReference type="InterPro" id="IPR003029">
    <property type="entry name" value="S1_domain"/>
</dbReference>
<accession>A0A9Q2CZ29</accession>
<keyword evidence="4" id="KW-1185">Reference proteome</keyword>
<organism evidence="3 4">
    <name type="scientific">Nosocomiicoccus ampullae</name>
    <dbReference type="NCBI Taxonomy" id="489910"/>
    <lineage>
        <taxon>Bacteria</taxon>
        <taxon>Bacillati</taxon>
        <taxon>Bacillota</taxon>
        <taxon>Bacilli</taxon>
        <taxon>Bacillales</taxon>
        <taxon>Staphylococcaceae</taxon>
        <taxon>Nosocomiicoccus</taxon>
    </lineage>
</organism>
<evidence type="ECO:0000313" key="3">
    <source>
        <dbReference type="EMBL" id="MBB5175818.1"/>
    </source>
</evidence>
<name>A0A9Q2CZ29_9STAP</name>
<evidence type="ECO:0000313" key="4">
    <source>
        <dbReference type="Proteomes" id="UP000579136"/>
    </source>
</evidence>
<reference evidence="3 4" key="1">
    <citation type="submission" date="2020-08" db="EMBL/GenBank/DDBJ databases">
        <title>Genomic Encyclopedia of Type Strains, Phase IV (KMG-IV): sequencing the most valuable type-strain genomes for metagenomic binning, comparative biology and taxonomic classification.</title>
        <authorList>
            <person name="Goeker M."/>
        </authorList>
    </citation>
    <scope>NUCLEOTIDE SEQUENCE [LARGE SCALE GENOMIC DNA]</scope>
    <source>
        <strain evidence="3 4">DSM 19163</strain>
    </source>
</reference>
<dbReference type="InterPro" id="IPR050437">
    <property type="entry name" value="Ribos_protein_bS1-like"/>
</dbReference>
<comment type="caution">
    <text evidence="3">The sequence shown here is derived from an EMBL/GenBank/DDBJ whole genome shotgun (WGS) entry which is preliminary data.</text>
</comment>
<protein>
    <submittedName>
        <fullName evidence="3">RNA-binding protein with RPS1 domain</fullName>
    </submittedName>
</protein>
<dbReference type="InterPro" id="IPR012340">
    <property type="entry name" value="NA-bd_OB-fold"/>
</dbReference>
<feature type="domain" description="S1 motif" evidence="2">
    <location>
        <begin position="14"/>
        <end position="83"/>
    </location>
</feature>
<dbReference type="NCBIfam" id="NF040578">
    <property type="entry name" value="S1_dom_Ygs"/>
    <property type="match status" value="1"/>
</dbReference>
<dbReference type="GO" id="GO:0003735">
    <property type="term" value="F:structural constituent of ribosome"/>
    <property type="evidence" value="ECO:0007669"/>
    <property type="project" value="TreeGrafter"/>
</dbReference>
<dbReference type="Pfam" id="PF00575">
    <property type="entry name" value="S1"/>
    <property type="match status" value="1"/>
</dbReference>
<proteinExistence type="predicted"/>
<dbReference type="SUPFAM" id="SSF50249">
    <property type="entry name" value="Nucleic acid-binding proteins"/>
    <property type="match status" value="1"/>
</dbReference>